<reference evidence="1 2" key="1">
    <citation type="submission" date="2023-11" db="EMBL/GenBank/DDBJ databases">
        <title>Halocaridina rubra genome assembly.</title>
        <authorList>
            <person name="Smith C."/>
        </authorList>
    </citation>
    <scope>NUCLEOTIDE SEQUENCE [LARGE SCALE GENOMIC DNA]</scope>
    <source>
        <strain evidence="1">EP-1</strain>
        <tissue evidence="1">Whole</tissue>
    </source>
</reference>
<feature type="non-terminal residue" evidence="1">
    <location>
        <position position="95"/>
    </location>
</feature>
<comment type="caution">
    <text evidence="1">The sequence shown here is derived from an EMBL/GenBank/DDBJ whole genome shotgun (WGS) entry which is preliminary data.</text>
</comment>
<evidence type="ECO:0000313" key="2">
    <source>
        <dbReference type="Proteomes" id="UP001381693"/>
    </source>
</evidence>
<organism evidence="1 2">
    <name type="scientific">Halocaridina rubra</name>
    <name type="common">Hawaiian red shrimp</name>
    <dbReference type="NCBI Taxonomy" id="373956"/>
    <lineage>
        <taxon>Eukaryota</taxon>
        <taxon>Metazoa</taxon>
        <taxon>Ecdysozoa</taxon>
        <taxon>Arthropoda</taxon>
        <taxon>Crustacea</taxon>
        <taxon>Multicrustacea</taxon>
        <taxon>Malacostraca</taxon>
        <taxon>Eumalacostraca</taxon>
        <taxon>Eucarida</taxon>
        <taxon>Decapoda</taxon>
        <taxon>Pleocyemata</taxon>
        <taxon>Caridea</taxon>
        <taxon>Atyoidea</taxon>
        <taxon>Atyidae</taxon>
        <taxon>Halocaridina</taxon>
    </lineage>
</organism>
<dbReference type="EMBL" id="JAXCGZ010003226">
    <property type="protein sequence ID" value="KAK7083380.1"/>
    <property type="molecule type" value="Genomic_DNA"/>
</dbReference>
<proteinExistence type="predicted"/>
<dbReference type="Proteomes" id="UP001381693">
    <property type="component" value="Unassembled WGS sequence"/>
</dbReference>
<keyword evidence="2" id="KW-1185">Reference proteome</keyword>
<protein>
    <submittedName>
        <fullName evidence="1">Uncharacterized protein</fullName>
    </submittedName>
</protein>
<name>A0AAN9AEE3_HALRR</name>
<accession>A0AAN9AEE3</accession>
<sequence>MTRSTSSPRLPVGCFLLLPAADPSPGTFFLYKQKIVAAAHLSILHGRNTERPLSVTFQPYNYFSRPYKHRRCGYLVRRHNMMSAHLRLGYRPVWQ</sequence>
<evidence type="ECO:0000313" key="1">
    <source>
        <dbReference type="EMBL" id="KAK7083380.1"/>
    </source>
</evidence>
<dbReference type="AlphaFoldDB" id="A0AAN9AEE3"/>
<gene>
    <name evidence="1" type="ORF">SK128_022189</name>
</gene>